<proteinExistence type="predicted"/>
<sequence>MTKGREYSPQLNREAVLLTPKPNASCRQTALDSGFNTNLLRCWKRELEQSQDKTFKSSG</sequence>
<dbReference type="GO" id="GO:0004803">
    <property type="term" value="F:transposase activity"/>
    <property type="evidence" value="ECO:0007669"/>
    <property type="project" value="InterPro"/>
</dbReference>
<dbReference type="AlphaFoldDB" id="A0A346NLC7"/>
<accession>A0A346NLC7</accession>
<evidence type="ECO:0000313" key="2">
    <source>
        <dbReference type="Proteomes" id="UP000262073"/>
    </source>
</evidence>
<dbReference type="InterPro" id="IPR002514">
    <property type="entry name" value="Transposase_8"/>
</dbReference>
<dbReference type="KEGG" id="salm:D0Y50_08125"/>
<gene>
    <name evidence="1" type="ORF">D0Y50_08125</name>
</gene>
<dbReference type="OrthoDB" id="9810995at2"/>
<reference evidence="1 2" key="1">
    <citation type="submission" date="2018-08" db="EMBL/GenBank/DDBJ databases">
        <title>Salinimonas sediminis sp. nov., a piezophilic bacterium isolated from a deep-sea sediment sample from the New Britain Trench.</title>
        <authorList>
            <person name="Cao J."/>
        </authorList>
    </citation>
    <scope>NUCLEOTIDE SEQUENCE [LARGE SCALE GENOMIC DNA]</scope>
    <source>
        <strain evidence="1 2">N102</strain>
    </source>
</reference>
<protein>
    <recommendedName>
        <fullName evidence="3">Transposase</fullName>
    </recommendedName>
</protein>
<keyword evidence="2" id="KW-1185">Reference proteome</keyword>
<dbReference type="EMBL" id="CP031769">
    <property type="protein sequence ID" value="AXR06334.1"/>
    <property type="molecule type" value="Genomic_DNA"/>
</dbReference>
<evidence type="ECO:0000313" key="1">
    <source>
        <dbReference type="EMBL" id="AXR06334.1"/>
    </source>
</evidence>
<dbReference type="Pfam" id="PF01527">
    <property type="entry name" value="HTH_Tnp_1"/>
    <property type="match status" value="1"/>
</dbReference>
<name>A0A346NLC7_9ALTE</name>
<dbReference type="RefSeq" id="WP_117316374.1">
    <property type="nucleotide sequence ID" value="NZ_CP031769.1"/>
</dbReference>
<organism evidence="1 2">
    <name type="scientific">Salinimonas sediminis</name>
    <dbReference type="NCBI Taxonomy" id="2303538"/>
    <lineage>
        <taxon>Bacteria</taxon>
        <taxon>Pseudomonadati</taxon>
        <taxon>Pseudomonadota</taxon>
        <taxon>Gammaproteobacteria</taxon>
        <taxon>Alteromonadales</taxon>
        <taxon>Alteromonadaceae</taxon>
        <taxon>Alteromonas/Salinimonas group</taxon>
        <taxon>Salinimonas</taxon>
    </lineage>
</organism>
<dbReference type="GO" id="GO:0003677">
    <property type="term" value="F:DNA binding"/>
    <property type="evidence" value="ECO:0007669"/>
    <property type="project" value="InterPro"/>
</dbReference>
<evidence type="ECO:0008006" key="3">
    <source>
        <dbReference type="Google" id="ProtNLM"/>
    </source>
</evidence>
<dbReference type="GO" id="GO:0006313">
    <property type="term" value="P:DNA transposition"/>
    <property type="evidence" value="ECO:0007669"/>
    <property type="project" value="InterPro"/>
</dbReference>
<dbReference type="Proteomes" id="UP000262073">
    <property type="component" value="Chromosome"/>
</dbReference>